<proteinExistence type="predicted"/>
<feature type="transmembrane region" description="Helical" evidence="1">
    <location>
        <begin position="161"/>
        <end position="184"/>
    </location>
</feature>
<keyword evidence="1" id="KW-0812">Transmembrane</keyword>
<dbReference type="EMBL" id="BRYB01004190">
    <property type="protein sequence ID" value="GMI27112.1"/>
    <property type="molecule type" value="Genomic_DNA"/>
</dbReference>
<sequence>VDLTEPFPCLGGPIKSRVTNTAAARNASRLVLCSRLGFFVDTVLRIYTAAEWINLLNAGYAIGGHIGYVTSLIQVLMGFSLLLDVRHLLEADRDRKAKIFWMCGANTSLFGWAYMKLKFLIMVQSFGFIIHFSHFDAKLVKELSDEIEESGESVLLINLETWYACGSMHIAVALLTYLTMYHCLKRIDQDDRRNVFPDHDFRHDAVCCFNNNGTPLHFFYWFFYVIWFLVYGLFTVLMFFFAEKHNEEETEHDTGYSKLTNVILIVVLFGSMIAHQLFYSVEANKVANVGGVREESNPHAGKSSAQLAAEIAALKAKMAAAGSQGKEGECREAAGAGNGQP</sequence>
<feature type="transmembrane region" description="Helical" evidence="1">
    <location>
        <begin position="218"/>
        <end position="242"/>
    </location>
</feature>
<name>A0ABQ6MIH5_9STRA</name>
<keyword evidence="1" id="KW-0472">Membrane</keyword>
<keyword evidence="3" id="KW-1185">Reference proteome</keyword>
<organism evidence="2 3">
    <name type="scientific">Tetraparma gracilis</name>
    <dbReference type="NCBI Taxonomy" id="2962635"/>
    <lineage>
        <taxon>Eukaryota</taxon>
        <taxon>Sar</taxon>
        <taxon>Stramenopiles</taxon>
        <taxon>Ochrophyta</taxon>
        <taxon>Bolidophyceae</taxon>
        <taxon>Parmales</taxon>
        <taxon>Triparmaceae</taxon>
        <taxon>Tetraparma</taxon>
    </lineage>
</organism>
<comment type="caution">
    <text evidence="2">The sequence shown here is derived from an EMBL/GenBank/DDBJ whole genome shotgun (WGS) entry which is preliminary data.</text>
</comment>
<feature type="non-terminal residue" evidence="2">
    <location>
        <position position="1"/>
    </location>
</feature>
<keyword evidence="1" id="KW-1133">Transmembrane helix</keyword>
<feature type="transmembrane region" description="Helical" evidence="1">
    <location>
        <begin position="262"/>
        <end position="281"/>
    </location>
</feature>
<accession>A0ABQ6MIH5</accession>
<protein>
    <submittedName>
        <fullName evidence="2">Uncharacterized protein</fullName>
    </submittedName>
</protein>
<reference evidence="2 3" key="1">
    <citation type="journal article" date="2023" name="Commun. Biol.">
        <title>Genome analysis of Parmales, the sister group of diatoms, reveals the evolutionary specialization of diatoms from phago-mixotrophs to photoautotrophs.</title>
        <authorList>
            <person name="Ban H."/>
            <person name="Sato S."/>
            <person name="Yoshikawa S."/>
            <person name="Yamada K."/>
            <person name="Nakamura Y."/>
            <person name="Ichinomiya M."/>
            <person name="Sato N."/>
            <person name="Blanc-Mathieu R."/>
            <person name="Endo H."/>
            <person name="Kuwata A."/>
            <person name="Ogata H."/>
        </authorList>
    </citation>
    <scope>NUCLEOTIDE SEQUENCE [LARGE SCALE GENOMIC DNA]</scope>
</reference>
<evidence type="ECO:0000313" key="2">
    <source>
        <dbReference type="EMBL" id="GMI27112.1"/>
    </source>
</evidence>
<gene>
    <name evidence="2" type="ORF">TeGR_g4314</name>
</gene>
<dbReference type="Proteomes" id="UP001165060">
    <property type="component" value="Unassembled WGS sequence"/>
</dbReference>
<evidence type="ECO:0000313" key="3">
    <source>
        <dbReference type="Proteomes" id="UP001165060"/>
    </source>
</evidence>
<evidence type="ECO:0000256" key="1">
    <source>
        <dbReference type="SAM" id="Phobius"/>
    </source>
</evidence>
<feature type="transmembrane region" description="Helical" evidence="1">
    <location>
        <begin position="65"/>
        <end position="85"/>
    </location>
</feature>